<gene>
    <name evidence="2" type="ORF">RFI_33283</name>
</gene>
<feature type="compositionally biased region" description="Polar residues" evidence="1">
    <location>
        <begin position="69"/>
        <end position="83"/>
    </location>
</feature>
<comment type="caution">
    <text evidence="2">The sequence shown here is derived from an EMBL/GenBank/DDBJ whole genome shotgun (WGS) entry which is preliminary data.</text>
</comment>
<sequence>GGEGTKESNVSETLPTNKKKDTSPTKGQSESGNTKTAPKRVEKETKNTEKEAKKQETSSTPEGELVNDLLTSPASQQKSNGEIQQRLWEKEQLQEINLRVGNILNVFSFKADKTEKPGVDTEALNKLQEQHLKALKDLSDNFLLKEQKKAADL</sequence>
<feature type="non-terminal residue" evidence="2">
    <location>
        <position position="153"/>
    </location>
</feature>
<feature type="non-terminal residue" evidence="2">
    <location>
        <position position="1"/>
    </location>
</feature>
<evidence type="ECO:0000313" key="2">
    <source>
        <dbReference type="EMBL" id="ETO04119.1"/>
    </source>
</evidence>
<protein>
    <submittedName>
        <fullName evidence="2">Uncharacterized protein</fullName>
    </submittedName>
</protein>
<dbReference type="Proteomes" id="UP000023152">
    <property type="component" value="Unassembled WGS sequence"/>
</dbReference>
<dbReference type="EMBL" id="ASPP01030255">
    <property type="protein sequence ID" value="ETO04119.1"/>
    <property type="molecule type" value="Genomic_DNA"/>
</dbReference>
<accession>X6LR60</accession>
<feature type="region of interest" description="Disordered" evidence="1">
    <location>
        <begin position="1"/>
        <end position="83"/>
    </location>
</feature>
<reference evidence="2 3" key="1">
    <citation type="journal article" date="2013" name="Curr. Biol.">
        <title>The Genome of the Foraminiferan Reticulomyxa filosa.</title>
        <authorList>
            <person name="Glockner G."/>
            <person name="Hulsmann N."/>
            <person name="Schleicher M."/>
            <person name="Noegel A.A."/>
            <person name="Eichinger L."/>
            <person name="Gallinger C."/>
            <person name="Pawlowski J."/>
            <person name="Sierra R."/>
            <person name="Euteneuer U."/>
            <person name="Pillet L."/>
            <person name="Moustafa A."/>
            <person name="Platzer M."/>
            <person name="Groth M."/>
            <person name="Szafranski K."/>
            <person name="Schliwa M."/>
        </authorList>
    </citation>
    <scope>NUCLEOTIDE SEQUENCE [LARGE SCALE GENOMIC DNA]</scope>
</reference>
<feature type="compositionally biased region" description="Polar residues" evidence="1">
    <location>
        <begin position="7"/>
        <end position="16"/>
    </location>
</feature>
<name>X6LR60_RETFI</name>
<dbReference type="AlphaFoldDB" id="X6LR60"/>
<evidence type="ECO:0000313" key="3">
    <source>
        <dbReference type="Proteomes" id="UP000023152"/>
    </source>
</evidence>
<feature type="compositionally biased region" description="Basic and acidic residues" evidence="1">
    <location>
        <begin position="39"/>
        <end position="56"/>
    </location>
</feature>
<feature type="compositionally biased region" description="Polar residues" evidence="1">
    <location>
        <begin position="24"/>
        <end position="36"/>
    </location>
</feature>
<proteinExistence type="predicted"/>
<organism evidence="2 3">
    <name type="scientific">Reticulomyxa filosa</name>
    <dbReference type="NCBI Taxonomy" id="46433"/>
    <lineage>
        <taxon>Eukaryota</taxon>
        <taxon>Sar</taxon>
        <taxon>Rhizaria</taxon>
        <taxon>Retaria</taxon>
        <taxon>Foraminifera</taxon>
        <taxon>Monothalamids</taxon>
        <taxon>Reticulomyxidae</taxon>
        <taxon>Reticulomyxa</taxon>
    </lineage>
</organism>
<keyword evidence="3" id="KW-1185">Reference proteome</keyword>
<evidence type="ECO:0000256" key="1">
    <source>
        <dbReference type="SAM" id="MobiDB-lite"/>
    </source>
</evidence>